<evidence type="ECO:0000256" key="2">
    <source>
        <dbReference type="ARBA" id="ARBA00012438"/>
    </source>
</evidence>
<evidence type="ECO:0000313" key="14">
    <source>
        <dbReference type="EMBL" id="HHM02931.1"/>
    </source>
</evidence>
<evidence type="ECO:0000256" key="1">
    <source>
        <dbReference type="ARBA" id="ARBA00000085"/>
    </source>
</evidence>
<dbReference type="GO" id="GO:0006355">
    <property type="term" value="P:regulation of DNA-templated transcription"/>
    <property type="evidence" value="ECO:0007669"/>
    <property type="project" value="InterPro"/>
</dbReference>
<dbReference type="PROSITE" id="PS50109">
    <property type="entry name" value="HIS_KIN"/>
    <property type="match status" value="1"/>
</dbReference>
<dbReference type="CDD" id="cd00130">
    <property type="entry name" value="PAS"/>
    <property type="match status" value="2"/>
</dbReference>
<dbReference type="PROSITE" id="PS50112">
    <property type="entry name" value="PAS"/>
    <property type="match status" value="2"/>
</dbReference>
<organism evidence="14">
    <name type="scientific">Caldithrix abyssi</name>
    <dbReference type="NCBI Taxonomy" id="187145"/>
    <lineage>
        <taxon>Bacteria</taxon>
        <taxon>Pseudomonadati</taxon>
        <taxon>Calditrichota</taxon>
        <taxon>Calditrichia</taxon>
        <taxon>Calditrichales</taxon>
        <taxon>Calditrichaceae</taxon>
        <taxon>Caldithrix</taxon>
    </lineage>
</organism>
<dbReference type="SMART" id="SM00448">
    <property type="entry name" value="REC"/>
    <property type="match status" value="1"/>
</dbReference>
<dbReference type="InterPro" id="IPR001789">
    <property type="entry name" value="Sig_transdc_resp-reg_receiver"/>
</dbReference>
<proteinExistence type="predicted"/>
<dbReference type="InterPro" id="IPR004358">
    <property type="entry name" value="Sig_transdc_His_kin-like_C"/>
</dbReference>
<dbReference type="Pfam" id="PF02518">
    <property type="entry name" value="HATPase_c"/>
    <property type="match status" value="1"/>
</dbReference>
<dbReference type="InterPro" id="IPR036097">
    <property type="entry name" value="HisK_dim/P_sf"/>
</dbReference>
<dbReference type="Pfam" id="PF00989">
    <property type="entry name" value="PAS"/>
    <property type="match status" value="2"/>
</dbReference>
<feature type="domain" description="PAS" evidence="12">
    <location>
        <begin position="153"/>
        <end position="223"/>
    </location>
</feature>
<evidence type="ECO:0000259" key="13">
    <source>
        <dbReference type="PROSITE" id="PS50113"/>
    </source>
</evidence>
<dbReference type="PRINTS" id="PR00344">
    <property type="entry name" value="BCTRLSENSOR"/>
</dbReference>
<dbReference type="EC" id="2.7.13.3" evidence="2"/>
<dbReference type="SMART" id="SM00091">
    <property type="entry name" value="PAS"/>
    <property type="match status" value="2"/>
</dbReference>
<keyword evidence="8" id="KW-0902">Two-component regulatory system</keyword>
<keyword evidence="7" id="KW-0067">ATP-binding</keyword>
<evidence type="ECO:0000256" key="4">
    <source>
        <dbReference type="ARBA" id="ARBA00022679"/>
    </source>
</evidence>
<dbReference type="InterPro" id="IPR011006">
    <property type="entry name" value="CheY-like_superfamily"/>
</dbReference>
<dbReference type="PROSITE" id="PS50113">
    <property type="entry name" value="PAC"/>
    <property type="match status" value="1"/>
</dbReference>
<dbReference type="Pfam" id="PF00072">
    <property type="entry name" value="Response_reg"/>
    <property type="match status" value="1"/>
</dbReference>
<keyword evidence="5" id="KW-0547">Nucleotide-binding</keyword>
<dbReference type="SUPFAM" id="SSF52172">
    <property type="entry name" value="CheY-like"/>
    <property type="match status" value="1"/>
</dbReference>
<evidence type="ECO:0000256" key="7">
    <source>
        <dbReference type="ARBA" id="ARBA00022840"/>
    </source>
</evidence>
<dbReference type="Gene3D" id="3.30.450.20">
    <property type="entry name" value="PAS domain"/>
    <property type="match status" value="3"/>
</dbReference>
<sequence>MKHETLSHMDYAALSKEELIGRLKEIERPRHADSVYEDAFHALPVLTLFFNNQGRISFISEYARLDPYTVFKNLRAGSSVFEEENFKALGLLAPLKELCARQHPFDVEKPLIRKNENKVYFRCIGKGLPGGDCVLFLGDATERAAISHERENTIANHQTLFEMSPSGIILMDENGVVVEANSAICQLLGYEYSELIGMHIEDFAHESQKEVYRENLKRILAGETLKHTIIDKTRDGKILHVHLHEKRYRLSNNRYGILSIAQDISAIITAERALKEERDVIRTVLDTVPGEVSWINRDLVYLGANEYLARKHNIKKEDFVGKKVGFQPGNDSFYSFVKSFMEGPEERVEHEISTFVDNRYRSYIIIAQKYAAGESAVFIGIDITDRKEAEKHLKKQQQFSSNLIETAPAMILRLTEPDIIVDFNEYAESTTGYHRSEVIGKSFVQLFIPQHQRALISGMIEEIFNGRSGYQGEATPIVTRNGETRYISWQNALVRDPIQKNIALLSIGLDITDKVKMEDDLRQALKMEAIGRLAGGVAHDFNNLLTVIQGYTELSKMKTSPESSIYESLSEIEKAVERAGAMTSQLLAFGRKQVLNPVVFDLNSHLRGVRKILRHLLTEDISLKIETVEGLLPVLMDPNQLESVLINLVINARDAMPGGGVITLSSAREKLDTAREAYGGALKPGEYAILQVRDTGVGIAAENLKRVFEPFYTTKEPGKGTGLGLSMIYGIIKQSGGEIRVISDRKQGTSFSIYLPLESGPVEEPSPARVSGRELPRFGEKAFLVVEDNKALRTMIIGFFEKMKVKVFAASNGVQALEMFARHSEEIGMVLTDVMMPEMNGRELADRLRERAPGLKILFMSGHSQEVIESKAGLPGNTDMIEKPFDLVSLAHKLNALLSLPAQNGR</sequence>
<protein>
    <recommendedName>
        <fullName evidence="2">histidine kinase</fullName>
        <ecNumber evidence="2">2.7.13.3</ecNumber>
    </recommendedName>
</protein>
<feature type="domain" description="Histidine kinase" evidence="10">
    <location>
        <begin position="536"/>
        <end position="759"/>
    </location>
</feature>
<keyword evidence="6" id="KW-0418">Kinase</keyword>
<dbReference type="GO" id="GO:0000155">
    <property type="term" value="F:phosphorelay sensor kinase activity"/>
    <property type="evidence" value="ECO:0007669"/>
    <property type="project" value="InterPro"/>
</dbReference>
<comment type="catalytic activity">
    <reaction evidence="1">
        <text>ATP + protein L-histidine = ADP + protein N-phospho-L-histidine.</text>
        <dbReference type="EC" id="2.7.13.3"/>
    </reaction>
</comment>
<dbReference type="Pfam" id="PF00512">
    <property type="entry name" value="HisKA"/>
    <property type="match status" value="1"/>
</dbReference>
<evidence type="ECO:0000256" key="6">
    <source>
        <dbReference type="ARBA" id="ARBA00022777"/>
    </source>
</evidence>
<dbReference type="SUPFAM" id="SSF47384">
    <property type="entry name" value="Homodimeric domain of signal transducing histidine kinase"/>
    <property type="match status" value="1"/>
</dbReference>
<comment type="caution">
    <text evidence="14">The sequence shown here is derived from an EMBL/GenBank/DDBJ whole genome shotgun (WGS) entry which is preliminary data.</text>
</comment>
<dbReference type="Gene3D" id="3.40.50.2300">
    <property type="match status" value="1"/>
</dbReference>
<dbReference type="InterPro" id="IPR005467">
    <property type="entry name" value="His_kinase_dom"/>
</dbReference>
<dbReference type="PROSITE" id="PS50110">
    <property type="entry name" value="RESPONSE_REGULATORY"/>
    <property type="match status" value="1"/>
</dbReference>
<evidence type="ECO:0000256" key="3">
    <source>
        <dbReference type="ARBA" id="ARBA00022553"/>
    </source>
</evidence>
<dbReference type="CDD" id="cd00156">
    <property type="entry name" value="REC"/>
    <property type="match status" value="1"/>
</dbReference>
<evidence type="ECO:0000259" key="10">
    <source>
        <dbReference type="PROSITE" id="PS50109"/>
    </source>
</evidence>
<dbReference type="PANTHER" id="PTHR43065">
    <property type="entry name" value="SENSOR HISTIDINE KINASE"/>
    <property type="match status" value="1"/>
</dbReference>
<name>A0A7V5RQJ8_CALAY</name>
<dbReference type="Gene3D" id="1.10.287.130">
    <property type="match status" value="1"/>
</dbReference>
<dbReference type="Gene3D" id="3.30.565.10">
    <property type="entry name" value="Histidine kinase-like ATPase, C-terminal domain"/>
    <property type="match status" value="1"/>
</dbReference>
<dbReference type="InterPro" id="IPR003594">
    <property type="entry name" value="HATPase_dom"/>
</dbReference>
<evidence type="ECO:0000256" key="9">
    <source>
        <dbReference type="PROSITE-ProRule" id="PRU00169"/>
    </source>
</evidence>
<keyword evidence="3 9" id="KW-0597">Phosphoprotein</keyword>
<dbReference type="SMART" id="SM00387">
    <property type="entry name" value="HATPase_c"/>
    <property type="match status" value="1"/>
</dbReference>
<dbReference type="Proteomes" id="UP000885771">
    <property type="component" value="Unassembled WGS sequence"/>
</dbReference>
<dbReference type="EMBL" id="DRLI01000305">
    <property type="protein sequence ID" value="HHM02931.1"/>
    <property type="molecule type" value="Genomic_DNA"/>
</dbReference>
<accession>A0A7V5RQJ8</accession>
<dbReference type="SMART" id="SM00388">
    <property type="entry name" value="HisKA"/>
    <property type="match status" value="1"/>
</dbReference>
<dbReference type="InterPro" id="IPR000014">
    <property type="entry name" value="PAS"/>
</dbReference>
<evidence type="ECO:0000256" key="8">
    <source>
        <dbReference type="ARBA" id="ARBA00023012"/>
    </source>
</evidence>
<dbReference type="AlphaFoldDB" id="A0A7V5RQJ8"/>
<evidence type="ECO:0000259" key="12">
    <source>
        <dbReference type="PROSITE" id="PS50112"/>
    </source>
</evidence>
<dbReference type="InterPro" id="IPR035965">
    <property type="entry name" value="PAS-like_dom_sf"/>
</dbReference>
<dbReference type="SUPFAM" id="SSF55785">
    <property type="entry name" value="PYP-like sensor domain (PAS domain)"/>
    <property type="match status" value="3"/>
</dbReference>
<feature type="domain" description="PAS" evidence="12">
    <location>
        <begin position="396"/>
        <end position="467"/>
    </location>
</feature>
<reference evidence="14" key="1">
    <citation type="journal article" date="2020" name="mSystems">
        <title>Genome- and Community-Level Interaction Insights into Carbon Utilization and Element Cycling Functions of Hydrothermarchaeota in Hydrothermal Sediment.</title>
        <authorList>
            <person name="Zhou Z."/>
            <person name="Liu Y."/>
            <person name="Xu W."/>
            <person name="Pan J."/>
            <person name="Luo Z.H."/>
            <person name="Li M."/>
        </authorList>
    </citation>
    <scope>NUCLEOTIDE SEQUENCE [LARGE SCALE GENOMIC DNA]</scope>
    <source>
        <strain evidence="14">HyVt-460</strain>
    </source>
</reference>
<dbReference type="InterPro" id="IPR003661">
    <property type="entry name" value="HisK_dim/P_dom"/>
</dbReference>
<dbReference type="NCBIfam" id="TIGR00229">
    <property type="entry name" value="sensory_box"/>
    <property type="match status" value="2"/>
</dbReference>
<dbReference type="GO" id="GO:0005524">
    <property type="term" value="F:ATP binding"/>
    <property type="evidence" value="ECO:0007669"/>
    <property type="project" value="UniProtKB-KW"/>
</dbReference>
<evidence type="ECO:0000259" key="11">
    <source>
        <dbReference type="PROSITE" id="PS50110"/>
    </source>
</evidence>
<keyword evidence="4" id="KW-0808">Transferase</keyword>
<dbReference type="InterPro" id="IPR013767">
    <property type="entry name" value="PAS_fold"/>
</dbReference>
<dbReference type="InterPro" id="IPR000700">
    <property type="entry name" value="PAS-assoc_C"/>
</dbReference>
<dbReference type="InterPro" id="IPR036890">
    <property type="entry name" value="HATPase_C_sf"/>
</dbReference>
<dbReference type="PANTHER" id="PTHR43065:SF42">
    <property type="entry name" value="TWO-COMPONENT SENSOR PPRA"/>
    <property type="match status" value="1"/>
</dbReference>
<dbReference type="SUPFAM" id="SSF55874">
    <property type="entry name" value="ATPase domain of HSP90 chaperone/DNA topoisomerase II/histidine kinase"/>
    <property type="match status" value="1"/>
</dbReference>
<feature type="domain" description="PAC" evidence="13">
    <location>
        <begin position="471"/>
        <end position="523"/>
    </location>
</feature>
<evidence type="ECO:0000256" key="5">
    <source>
        <dbReference type="ARBA" id="ARBA00022741"/>
    </source>
</evidence>
<feature type="domain" description="Response regulatory" evidence="11">
    <location>
        <begin position="782"/>
        <end position="898"/>
    </location>
</feature>
<feature type="modified residue" description="4-aspartylphosphate" evidence="9">
    <location>
        <position position="833"/>
    </location>
</feature>
<gene>
    <name evidence="14" type="ORF">ENJ15_07930</name>
</gene>
<dbReference type="CDD" id="cd00082">
    <property type="entry name" value="HisKA"/>
    <property type="match status" value="1"/>
</dbReference>